<keyword evidence="4" id="KW-0813">Transport</keyword>
<evidence type="ECO:0000313" key="10">
    <source>
        <dbReference type="RefSeq" id="XP_017783208.1"/>
    </source>
</evidence>
<dbReference type="InterPro" id="IPR007255">
    <property type="entry name" value="COG8"/>
</dbReference>
<sequence>MENSEVALLNLLFDDFTKLGEKKSFNEYIRKLGTYRCEELLKEPKRLHDEKLSIFEQTQDLAVKNYKSFIQTAECSKQSSAQFNAVEGKLNSLLEHVPKFEQKCEEFLIESNKFSNLRKLNSLTLTRSVKLVEILELSQLMDNFIKDDSYDQALELAAYVHRLHTKHPDIEIFQTISAEVDKLWQILLHQLLKQLHKDIQLPKCLEIVGHLRRMGSFSEPELRLKFLQARNSWLEDSLKQIPTNDLNQHLSRTIEVTRVNLFNIVTQYRAVFNDDDHNPLLVNNGKYQNVNQNCIFFAWLNQKISVFLTTLKNDLASCTASLDSFLGQCMYFGLSFGKVGCDFRLMLVPIFLEAIVSNFQRNIQNATIEYEANMEKFTLINKNFSKLSWKSRNEDPLQPPDSLLEFYPLAEYANKVLISFNSLRLCAPIASVNDVTDIMQESLVKVADGLLVLYGQEHQAFTANAKDAFTRLCMAFADDFLPYIQKCFHIIYQPTNIAQYLGIGVQTLQDKGITIFNRDQIIANIRPLLPQKIVPE</sequence>
<evidence type="ECO:0000256" key="2">
    <source>
        <dbReference type="ARBA" id="ARBA00006419"/>
    </source>
</evidence>
<dbReference type="GeneID" id="108567327"/>
<gene>
    <name evidence="10" type="primary">LOC108567327</name>
</gene>
<keyword evidence="6" id="KW-0333">Golgi apparatus</keyword>
<evidence type="ECO:0000256" key="4">
    <source>
        <dbReference type="ARBA" id="ARBA00022448"/>
    </source>
</evidence>
<accession>A0ABM1N8Q8</accession>
<dbReference type="InterPro" id="IPR016159">
    <property type="entry name" value="Cullin_repeat-like_dom_sf"/>
</dbReference>
<keyword evidence="7" id="KW-0472">Membrane</keyword>
<evidence type="ECO:0000256" key="6">
    <source>
        <dbReference type="ARBA" id="ARBA00023034"/>
    </source>
</evidence>
<keyword evidence="9" id="KW-1185">Reference proteome</keyword>
<protein>
    <recommendedName>
        <fullName evidence="3">Conserved oligomeric Golgi complex subunit 8</fullName>
    </recommendedName>
    <alternativeName>
        <fullName evidence="8">Component of oligomeric Golgi complex 8</fullName>
    </alternativeName>
</protein>
<reference evidence="10" key="1">
    <citation type="submission" date="2025-08" db="UniProtKB">
        <authorList>
            <consortium name="RefSeq"/>
        </authorList>
    </citation>
    <scope>IDENTIFICATION</scope>
    <source>
        <tissue evidence="10">Whole Larva</tissue>
    </source>
</reference>
<evidence type="ECO:0000256" key="3">
    <source>
        <dbReference type="ARBA" id="ARBA00020983"/>
    </source>
</evidence>
<keyword evidence="5" id="KW-0653">Protein transport</keyword>
<dbReference type="RefSeq" id="XP_017783208.1">
    <property type="nucleotide sequence ID" value="XM_017927719.1"/>
</dbReference>
<proteinExistence type="inferred from homology"/>
<organism evidence="9 10">
    <name type="scientific">Nicrophorus vespilloides</name>
    <name type="common">Boreal carrion beetle</name>
    <dbReference type="NCBI Taxonomy" id="110193"/>
    <lineage>
        <taxon>Eukaryota</taxon>
        <taxon>Metazoa</taxon>
        <taxon>Ecdysozoa</taxon>
        <taxon>Arthropoda</taxon>
        <taxon>Hexapoda</taxon>
        <taxon>Insecta</taxon>
        <taxon>Pterygota</taxon>
        <taxon>Neoptera</taxon>
        <taxon>Endopterygota</taxon>
        <taxon>Coleoptera</taxon>
        <taxon>Polyphaga</taxon>
        <taxon>Staphyliniformia</taxon>
        <taxon>Silphidae</taxon>
        <taxon>Nicrophorinae</taxon>
        <taxon>Nicrophorus</taxon>
    </lineage>
</organism>
<dbReference type="PANTHER" id="PTHR21311:SF0">
    <property type="entry name" value="CONSERVED OLIGOMERIC GOLGI COMPLEX SUBUNIT 8"/>
    <property type="match status" value="1"/>
</dbReference>
<dbReference type="Pfam" id="PF04124">
    <property type="entry name" value="Dor1"/>
    <property type="match status" value="1"/>
</dbReference>
<comment type="subcellular location">
    <subcellularLocation>
        <location evidence="1">Golgi apparatus membrane</location>
        <topology evidence="1">Peripheral membrane protein</topology>
    </subcellularLocation>
</comment>
<evidence type="ECO:0000256" key="5">
    <source>
        <dbReference type="ARBA" id="ARBA00022927"/>
    </source>
</evidence>
<dbReference type="PANTHER" id="PTHR21311">
    <property type="entry name" value="CONSERVED OLIGOMERIC GOLGI COMPLEX COMPONENT 8"/>
    <property type="match status" value="1"/>
</dbReference>
<evidence type="ECO:0000313" key="9">
    <source>
        <dbReference type="Proteomes" id="UP000695000"/>
    </source>
</evidence>
<name>A0ABM1N8Q8_NICVS</name>
<evidence type="ECO:0000256" key="1">
    <source>
        <dbReference type="ARBA" id="ARBA00004395"/>
    </source>
</evidence>
<comment type="similarity">
    <text evidence="2">Belongs to the COG8 family.</text>
</comment>
<dbReference type="SUPFAM" id="SSF74788">
    <property type="entry name" value="Cullin repeat-like"/>
    <property type="match status" value="1"/>
</dbReference>
<dbReference type="Proteomes" id="UP000695000">
    <property type="component" value="Unplaced"/>
</dbReference>
<evidence type="ECO:0000256" key="8">
    <source>
        <dbReference type="ARBA" id="ARBA00031347"/>
    </source>
</evidence>
<evidence type="ECO:0000256" key="7">
    <source>
        <dbReference type="ARBA" id="ARBA00023136"/>
    </source>
</evidence>